<comment type="caution">
    <text evidence="3">The sequence shown here is derived from an EMBL/GenBank/DDBJ whole genome shotgun (WGS) entry which is preliminary data.</text>
</comment>
<dbReference type="PANTHER" id="PTHR43384">
    <property type="entry name" value="SEPTUM SITE-DETERMINING PROTEIN MIND HOMOLOG, CHLOROPLASTIC-RELATED"/>
    <property type="match status" value="1"/>
</dbReference>
<dbReference type="GO" id="GO:0051782">
    <property type="term" value="P:negative regulation of cell division"/>
    <property type="evidence" value="ECO:0007669"/>
    <property type="project" value="TreeGrafter"/>
</dbReference>
<dbReference type="GO" id="GO:0005524">
    <property type="term" value="F:ATP binding"/>
    <property type="evidence" value="ECO:0007669"/>
    <property type="project" value="TreeGrafter"/>
</dbReference>
<gene>
    <name evidence="3" type="ORF">CVV68_15225</name>
</gene>
<organism evidence="3 4">
    <name type="scientific">Arthrobacter livingstonensis</name>
    <dbReference type="NCBI Taxonomy" id="670078"/>
    <lineage>
        <taxon>Bacteria</taxon>
        <taxon>Bacillati</taxon>
        <taxon>Actinomycetota</taxon>
        <taxon>Actinomycetes</taxon>
        <taxon>Micrococcales</taxon>
        <taxon>Micrococcaceae</taxon>
        <taxon>Arthrobacter</taxon>
    </lineage>
</organism>
<name>A0A2V5L4S2_9MICC</name>
<evidence type="ECO:0000259" key="2">
    <source>
        <dbReference type="Pfam" id="PF26563"/>
    </source>
</evidence>
<dbReference type="OrthoDB" id="3252838at2"/>
<dbReference type="Pfam" id="PF26563">
    <property type="entry name" value="Rv3660c_N"/>
    <property type="match status" value="1"/>
</dbReference>
<dbReference type="Gene3D" id="3.40.50.300">
    <property type="entry name" value="P-loop containing nucleotide triphosphate hydrolases"/>
    <property type="match status" value="1"/>
</dbReference>
<dbReference type="EMBL" id="QJVD01000017">
    <property type="protein sequence ID" value="PYI66148.1"/>
    <property type="molecule type" value="Genomic_DNA"/>
</dbReference>
<evidence type="ECO:0000313" key="3">
    <source>
        <dbReference type="EMBL" id="PYI66148.1"/>
    </source>
</evidence>
<dbReference type="RefSeq" id="WP_110501857.1">
    <property type="nucleotide sequence ID" value="NZ_QJVD01000017.1"/>
</dbReference>
<dbReference type="InterPro" id="IPR050625">
    <property type="entry name" value="ParA/MinD_ATPase"/>
</dbReference>
<protein>
    <recommendedName>
        <fullName evidence="2">Rv3660c-like CheY-like N-terminal domain-containing protein</fullName>
    </recommendedName>
</protein>
<dbReference type="AlphaFoldDB" id="A0A2V5L4S2"/>
<accession>A0A2V5L4S2</accession>
<dbReference type="InterPro" id="IPR027417">
    <property type="entry name" value="P-loop_NTPase"/>
</dbReference>
<proteinExistence type="predicted"/>
<reference evidence="3 4" key="1">
    <citation type="submission" date="2018-05" db="EMBL/GenBank/DDBJ databases">
        <title>Genetic diversity of glacier-inhabiting Cryobacterium bacteria in China and description of Cryobacterium mengkeensis sp. nov. and Arthrobacter glacialis sp. nov.</title>
        <authorList>
            <person name="Liu Q."/>
            <person name="Xin Y.-H."/>
        </authorList>
    </citation>
    <scope>NUCLEOTIDE SEQUENCE [LARGE SCALE GENOMIC DNA]</scope>
    <source>
        <strain evidence="3 4">LI2</strain>
    </source>
</reference>
<keyword evidence="4" id="KW-1185">Reference proteome</keyword>
<dbReference type="GO" id="GO:0016887">
    <property type="term" value="F:ATP hydrolysis activity"/>
    <property type="evidence" value="ECO:0007669"/>
    <property type="project" value="TreeGrafter"/>
</dbReference>
<sequence length="396" mass="39516">MTTRTNARHGPGASAGLKPPPMSGQQVAGMPWLPGRGTTVMVISGSPALQGDVGRVSAAAAVGLVIAETVEQSGGRWGDVAAILIGSDVAGGLSGWRGPTVVVGPAEDAGRMWLQASRLGADRVAVLPDSAQWLANYFTRLREPAAGAGVVGIVGGCGGTGASTLAALVAGHAAATGTRVLLVDGDPWGGGLDAVVAADDLPGLRWPDLLHASGAINPEQLAASLPQFAGVSLLSWSAADDGGSGDALAAAAAGEVMRAAREAYGLVVVDVGRSTESLSGIGVHCDGFVMLVPGRLRAAAASGRVLQAMPAAPVGLVARGPLRDGVDPQLVAAAVGVPCVGYFPQLKGLEETLDAGRLQDVAKGRKVRRLAGGILGWLEGEGSPDGNVASSRRSGR</sequence>
<dbReference type="SUPFAM" id="SSF52540">
    <property type="entry name" value="P-loop containing nucleoside triphosphate hydrolases"/>
    <property type="match status" value="1"/>
</dbReference>
<dbReference type="GO" id="GO:0009898">
    <property type="term" value="C:cytoplasmic side of plasma membrane"/>
    <property type="evidence" value="ECO:0007669"/>
    <property type="project" value="TreeGrafter"/>
</dbReference>
<dbReference type="Proteomes" id="UP000247832">
    <property type="component" value="Unassembled WGS sequence"/>
</dbReference>
<dbReference type="InterPro" id="IPR059050">
    <property type="entry name" value="Rv3660c_N"/>
</dbReference>
<evidence type="ECO:0000256" key="1">
    <source>
        <dbReference type="SAM" id="MobiDB-lite"/>
    </source>
</evidence>
<feature type="domain" description="Rv3660c-like CheY-like N-terminal" evidence="2">
    <location>
        <begin position="46"/>
        <end position="146"/>
    </location>
</feature>
<dbReference type="NCBIfam" id="TIGR03815">
    <property type="entry name" value="CpaE_hom_Actino"/>
    <property type="match status" value="1"/>
</dbReference>
<dbReference type="GO" id="GO:0005829">
    <property type="term" value="C:cytosol"/>
    <property type="evidence" value="ECO:0007669"/>
    <property type="project" value="TreeGrafter"/>
</dbReference>
<feature type="region of interest" description="Disordered" evidence="1">
    <location>
        <begin position="1"/>
        <end position="26"/>
    </location>
</feature>
<dbReference type="InterPro" id="IPR022521">
    <property type="entry name" value="Rv3660c"/>
</dbReference>
<dbReference type="PANTHER" id="PTHR43384:SF11">
    <property type="entry name" value="SEPTUM SITE DETERMINING PROTEIN"/>
    <property type="match status" value="1"/>
</dbReference>
<evidence type="ECO:0000313" key="4">
    <source>
        <dbReference type="Proteomes" id="UP000247832"/>
    </source>
</evidence>